<evidence type="ECO:0000313" key="1">
    <source>
        <dbReference type="EMBL" id="TWH64893.1"/>
    </source>
</evidence>
<dbReference type="Proteomes" id="UP000319627">
    <property type="component" value="Unassembled WGS sequence"/>
</dbReference>
<protein>
    <recommendedName>
        <fullName evidence="3">Methyltransferase family protein</fullName>
    </recommendedName>
</protein>
<gene>
    <name evidence="1" type="ORF">LX59_01834</name>
</gene>
<reference evidence="1 2" key="1">
    <citation type="submission" date="2019-07" db="EMBL/GenBank/DDBJ databases">
        <title>Genomic Encyclopedia of Type Strains, Phase I: the one thousand microbial genomes (KMG-I) project.</title>
        <authorList>
            <person name="Kyrpides N."/>
        </authorList>
    </citation>
    <scope>NUCLEOTIDE SEQUENCE [LARGE SCALE GENOMIC DNA]</scope>
    <source>
        <strain evidence="1 2">DSM 375</strain>
    </source>
</reference>
<organism evidence="1 2">
    <name type="scientific">Azomonas agilis</name>
    <dbReference type="NCBI Taxonomy" id="116849"/>
    <lineage>
        <taxon>Bacteria</taxon>
        <taxon>Pseudomonadati</taxon>
        <taxon>Pseudomonadota</taxon>
        <taxon>Gammaproteobacteria</taxon>
        <taxon>Pseudomonadales</taxon>
        <taxon>Pseudomonadaceae</taxon>
        <taxon>Azomonas</taxon>
    </lineage>
</organism>
<accession>A0A562I2L0</accession>
<keyword evidence="2" id="KW-1185">Reference proteome</keyword>
<dbReference type="InterPro" id="IPR046199">
    <property type="entry name" value="DUF6231"/>
</dbReference>
<dbReference type="EMBL" id="VLKG01000006">
    <property type="protein sequence ID" value="TWH64893.1"/>
    <property type="molecule type" value="Genomic_DNA"/>
</dbReference>
<sequence>MSNTACTPQQAVATLLEQYAPKHLLYVGHSNLPALSAFCQTHDDCHLDQTTEVPLPAALNSQRYDLALVADCLEHIPKRTGLELLGGLRNLNSRRLIVLVDLQATEWQATDFYALALHNAGEFQRDEQKLTLFSYDLLDYKQAPDWLNAKFWANPSLFGKFWW</sequence>
<dbReference type="Pfam" id="PF19742">
    <property type="entry name" value="DUF6231"/>
    <property type="match status" value="1"/>
</dbReference>
<dbReference type="OrthoDB" id="5609094at2"/>
<evidence type="ECO:0008006" key="3">
    <source>
        <dbReference type="Google" id="ProtNLM"/>
    </source>
</evidence>
<proteinExistence type="predicted"/>
<name>A0A562I2L0_9GAMM</name>
<dbReference type="AlphaFoldDB" id="A0A562I2L0"/>
<comment type="caution">
    <text evidence="1">The sequence shown here is derived from an EMBL/GenBank/DDBJ whole genome shotgun (WGS) entry which is preliminary data.</text>
</comment>
<evidence type="ECO:0000313" key="2">
    <source>
        <dbReference type="Proteomes" id="UP000319627"/>
    </source>
</evidence>
<dbReference type="RefSeq" id="WP_144571544.1">
    <property type="nucleotide sequence ID" value="NZ_VLKG01000006.1"/>
</dbReference>